<feature type="signal peptide" evidence="5">
    <location>
        <begin position="1"/>
        <end position="21"/>
    </location>
</feature>
<dbReference type="PANTHER" id="PTHR30061">
    <property type="entry name" value="MALTOSE-BINDING PERIPLASMIC PROTEIN"/>
    <property type="match status" value="1"/>
</dbReference>
<dbReference type="Pfam" id="PF01547">
    <property type="entry name" value="SBP_bac_1"/>
    <property type="match status" value="1"/>
</dbReference>
<dbReference type="PROSITE" id="PS51257">
    <property type="entry name" value="PROKAR_LIPOPROTEIN"/>
    <property type="match status" value="1"/>
</dbReference>
<evidence type="ECO:0000256" key="1">
    <source>
        <dbReference type="ARBA" id="ARBA00008520"/>
    </source>
</evidence>
<dbReference type="Proteomes" id="UP001493487">
    <property type="component" value="Unassembled WGS sequence"/>
</dbReference>
<keyword evidence="3 5" id="KW-0732">Signal</keyword>
<sequence>MRKRLSIILVFALVFVLAACGGGSNNTASPSDSASSAKPAESSAKASEEKSPEPAEKVTIEYWHTYSDSEEKVLVEKIKPMFEKAYPNIELKLTRMPYEGLKDQVIAAVAGDAAPDLMRMDIIWVPELASKGALKKLSDLPGFDDVKSSVFESPLQTNFYKGDYYGVPLNTNTKIAIYNADTLKEAGLDHAPATMDELVQAARTLKGKKKQGIGISGIHAWGLLPYFWSLGGQVTNEDYTKVDGYLNSPDSIKALETIVGWNKEGLVIPALLGGEPGAWDGLKSGQYMMIDDGPWFFSILMGDAANKFNPIDKTVRALLPAGPGGSHSVVGGEDLVSFSNSKHPEEAWTFMKWMLGEEPQQVMVEAGMIPTNKNAANAIDTSKNPYIAPFIEQLNTALPRTPIPQWGEMETIFNLSFEKAIRGEQSAADALNDAVKQINAVLGG</sequence>
<dbReference type="EMBL" id="JASKHM010000008">
    <property type="protein sequence ID" value="MEQ4483612.1"/>
    <property type="molecule type" value="Genomic_DNA"/>
</dbReference>
<feature type="region of interest" description="Disordered" evidence="4">
    <location>
        <begin position="25"/>
        <end position="55"/>
    </location>
</feature>
<comment type="caution">
    <text evidence="6">The sequence shown here is derived from an EMBL/GenBank/DDBJ whole genome shotgun (WGS) entry which is preliminary data.</text>
</comment>
<protein>
    <submittedName>
        <fullName evidence="6">Extracellular solute-binding protein</fullName>
    </submittedName>
</protein>
<keyword evidence="7" id="KW-1185">Reference proteome</keyword>
<proteinExistence type="inferred from homology"/>
<reference evidence="6 7" key="1">
    <citation type="journal article" date="2023" name="Genome Announc.">
        <title>Pan-Genome Analyses of the Genus Cohnella and Proposal of the Novel Species Cohnella silvisoli sp. nov., Isolated from Forest Soil.</title>
        <authorList>
            <person name="Wang C."/>
            <person name="Mao L."/>
            <person name="Bao G."/>
            <person name="Zhu H."/>
        </authorList>
    </citation>
    <scope>NUCLEOTIDE SEQUENCE [LARGE SCALE GENOMIC DNA]</scope>
    <source>
        <strain evidence="6 7">NL03-T5-1</strain>
    </source>
</reference>
<evidence type="ECO:0000313" key="7">
    <source>
        <dbReference type="Proteomes" id="UP001493487"/>
    </source>
</evidence>
<evidence type="ECO:0000256" key="2">
    <source>
        <dbReference type="ARBA" id="ARBA00022448"/>
    </source>
</evidence>
<evidence type="ECO:0000256" key="4">
    <source>
        <dbReference type="SAM" id="MobiDB-lite"/>
    </source>
</evidence>
<comment type="similarity">
    <text evidence="1">Belongs to the bacterial solute-binding protein 1 family.</text>
</comment>
<dbReference type="InterPro" id="IPR006059">
    <property type="entry name" value="SBP"/>
</dbReference>
<dbReference type="PANTHER" id="PTHR30061:SF50">
    <property type="entry name" value="MALTOSE_MALTODEXTRIN-BINDING PERIPLASMIC PROTEIN"/>
    <property type="match status" value="1"/>
</dbReference>
<keyword evidence="2" id="KW-0813">Transport</keyword>
<evidence type="ECO:0000256" key="3">
    <source>
        <dbReference type="ARBA" id="ARBA00022729"/>
    </source>
</evidence>
<accession>A0ABV1KUA9</accession>
<dbReference type="Gene3D" id="3.40.190.10">
    <property type="entry name" value="Periplasmic binding protein-like II"/>
    <property type="match status" value="2"/>
</dbReference>
<feature type="chain" id="PRO_5046632045" evidence="5">
    <location>
        <begin position="22"/>
        <end position="444"/>
    </location>
</feature>
<gene>
    <name evidence="6" type="ORF">QJS35_14555</name>
</gene>
<feature type="compositionally biased region" description="Low complexity" evidence="4">
    <location>
        <begin position="28"/>
        <end position="45"/>
    </location>
</feature>
<dbReference type="SUPFAM" id="SSF53850">
    <property type="entry name" value="Periplasmic binding protein-like II"/>
    <property type="match status" value="1"/>
</dbReference>
<dbReference type="RefSeq" id="WP_232186215.1">
    <property type="nucleotide sequence ID" value="NZ_JAIOAP010000007.1"/>
</dbReference>
<evidence type="ECO:0000313" key="6">
    <source>
        <dbReference type="EMBL" id="MEQ4483612.1"/>
    </source>
</evidence>
<organism evidence="6 7">
    <name type="scientific">Cohnella silvisoli</name>
    <dbReference type="NCBI Taxonomy" id="2873699"/>
    <lineage>
        <taxon>Bacteria</taxon>
        <taxon>Bacillati</taxon>
        <taxon>Bacillota</taxon>
        <taxon>Bacilli</taxon>
        <taxon>Bacillales</taxon>
        <taxon>Paenibacillaceae</taxon>
        <taxon>Cohnella</taxon>
    </lineage>
</organism>
<feature type="compositionally biased region" description="Basic and acidic residues" evidence="4">
    <location>
        <begin position="46"/>
        <end position="55"/>
    </location>
</feature>
<name>A0ABV1KUA9_9BACL</name>
<evidence type="ECO:0000256" key="5">
    <source>
        <dbReference type="SAM" id="SignalP"/>
    </source>
</evidence>